<feature type="domain" description="Protein kinase" evidence="5">
    <location>
        <begin position="26"/>
        <end position="285"/>
    </location>
</feature>
<proteinExistence type="predicted"/>
<keyword evidence="7" id="KW-1185">Reference proteome</keyword>
<dbReference type="GO" id="GO:0005524">
    <property type="term" value="F:ATP binding"/>
    <property type="evidence" value="ECO:0007669"/>
    <property type="project" value="UniProtKB-KW"/>
</dbReference>
<dbReference type="PANTHER" id="PTHR43289:SF34">
    <property type="entry name" value="SERINE_THREONINE-PROTEIN KINASE YBDM-RELATED"/>
    <property type="match status" value="1"/>
</dbReference>
<dbReference type="OrthoDB" id="6111975at2"/>
<dbReference type="SUPFAM" id="SSF56112">
    <property type="entry name" value="Protein kinase-like (PK-like)"/>
    <property type="match status" value="1"/>
</dbReference>
<evidence type="ECO:0000256" key="1">
    <source>
        <dbReference type="ARBA" id="ARBA00022679"/>
    </source>
</evidence>
<dbReference type="PROSITE" id="PS50011">
    <property type="entry name" value="PROTEIN_KINASE_DOM"/>
    <property type="match status" value="1"/>
</dbReference>
<dbReference type="InterPro" id="IPR000719">
    <property type="entry name" value="Prot_kinase_dom"/>
</dbReference>
<dbReference type="PANTHER" id="PTHR43289">
    <property type="entry name" value="MITOGEN-ACTIVATED PROTEIN KINASE KINASE KINASE 20-RELATED"/>
    <property type="match status" value="1"/>
</dbReference>
<evidence type="ECO:0000259" key="5">
    <source>
        <dbReference type="PROSITE" id="PS50011"/>
    </source>
</evidence>
<dbReference type="InterPro" id="IPR011009">
    <property type="entry name" value="Kinase-like_dom_sf"/>
</dbReference>
<dbReference type="EMBL" id="ANOH01000181">
    <property type="protein sequence ID" value="EMI56006.1"/>
    <property type="molecule type" value="Genomic_DNA"/>
</dbReference>
<protein>
    <submittedName>
        <fullName evidence="6">Serine/threonine protein kinase with PASTA sensor(S)</fullName>
    </submittedName>
</protein>
<keyword evidence="4" id="KW-0067">ATP-binding</keyword>
<dbReference type="AlphaFoldDB" id="M5UDS2"/>
<keyword evidence="6" id="KW-0723">Serine/threonine-protein kinase</keyword>
<dbReference type="SMART" id="SM00220">
    <property type="entry name" value="S_TKc"/>
    <property type="match status" value="1"/>
</dbReference>
<feature type="non-terminal residue" evidence="6">
    <location>
        <position position="285"/>
    </location>
</feature>
<evidence type="ECO:0000256" key="2">
    <source>
        <dbReference type="ARBA" id="ARBA00022741"/>
    </source>
</evidence>
<evidence type="ECO:0000313" key="7">
    <source>
        <dbReference type="Proteomes" id="UP000011885"/>
    </source>
</evidence>
<evidence type="ECO:0000256" key="3">
    <source>
        <dbReference type="ARBA" id="ARBA00022777"/>
    </source>
</evidence>
<organism evidence="6 7">
    <name type="scientific">Rhodopirellula sallentina SM41</name>
    <dbReference type="NCBI Taxonomy" id="1263870"/>
    <lineage>
        <taxon>Bacteria</taxon>
        <taxon>Pseudomonadati</taxon>
        <taxon>Planctomycetota</taxon>
        <taxon>Planctomycetia</taxon>
        <taxon>Pirellulales</taxon>
        <taxon>Pirellulaceae</taxon>
        <taxon>Rhodopirellula</taxon>
    </lineage>
</organism>
<accession>M5UDS2</accession>
<comment type="caution">
    <text evidence="6">The sequence shown here is derived from an EMBL/GenBank/DDBJ whole genome shotgun (WGS) entry which is preliminary data.</text>
</comment>
<dbReference type="Gene3D" id="1.10.510.10">
    <property type="entry name" value="Transferase(Phosphotransferase) domain 1"/>
    <property type="match status" value="1"/>
</dbReference>
<sequence>MPQSPQTYDFLEPSPHEGDLGMLGTYRILGEMGRGGMGYVFRVEDTVLERAVALKVMNRKIASTPNSRDRFLQEARAMAAVHHDNVVVIFEVGTHEGTPFMAMELLRGETLEAVNARKEPVDYERVINYARQICRGLAAAHAKGIVHRDIKPANIWVEEGTERIKILDFGLALAQSPAGDSTGVGSVCGTPGYLTPEQARSDPLDDRSDLYSLGVVLYEMCTGKLPTAQPAIAEQLVALLTRSPQPVRDLNPDIPQPLADLIEQLLAKEPGDRPANALTLEKQLQ</sequence>
<gene>
    <name evidence="6" type="ORF">RSSM_02570</name>
</gene>
<dbReference type="Proteomes" id="UP000011885">
    <property type="component" value="Unassembled WGS sequence"/>
</dbReference>
<dbReference type="CDD" id="cd14014">
    <property type="entry name" value="STKc_PknB_like"/>
    <property type="match status" value="1"/>
</dbReference>
<evidence type="ECO:0000313" key="6">
    <source>
        <dbReference type="EMBL" id="EMI56006.1"/>
    </source>
</evidence>
<keyword evidence="3 6" id="KW-0418">Kinase</keyword>
<keyword evidence="1" id="KW-0808">Transferase</keyword>
<dbReference type="Gene3D" id="3.30.200.20">
    <property type="entry name" value="Phosphorylase Kinase, domain 1"/>
    <property type="match status" value="1"/>
</dbReference>
<reference evidence="6 7" key="1">
    <citation type="journal article" date="2013" name="Mar. Genomics">
        <title>Expression of sulfatases in Rhodopirellula baltica and the diversity of sulfatases in the genus Rhodopirellula.</title>
        <authorList>
            <person name="Wegner C.E."/>
            <person name="Richter-Heitmann T."/>
            <person name="Klindworth A."/>
            <person name="Klockow C."/>
            <person name="Richter M."/>
            <person name="Achstetter T."/>
            <person name="Glockner F.O."/>
            <person name="Harder J."/>
        </authorList>
    </citation>
    <scope>NUCLEOTIDE SEQUENCE [LARGE SCALE GENOMIC DNA]</scope>
    <source>
        <strain evidence="6 7">SM41</strain>
    </source>
</reference>
<evidence type="ECO:0000256" key="4">
    <source>
        <dbReference type="ARBA" id="ARBA00022840"/>
    </source>
</evidence>
<keyword evidence="2" id="KW-0547">Nucleotide-binding</keyword>
<dbReference type="Pfam" id="PF00069">
    <property type="entry name" value="Pkinase"/>
    <property type="match status" value="1"/>
</dbReference>
<dbReference type="RefSeq" id="WP_008678470.1">
    <property type="nucleotide sequence ID" value="NZ_ANOH01000181.1"/>
</dbReference>
<dbReference type="GO" id="GO:0004674">
    <property type="term" value="F:protein serine/threonine kinase activity"/>
    <property type="evidence" value="ECO:0007669"/>
    <property type="project" value="UniProtKB-KW"/>
</dbReference>
<name>M5UDS2_9BACT</name>